<feature type="compositionally biased region" description="Acidic residues" evidence="1">
    <location>
        <begin position="155"/>
        <end position="186"/>
    </location>
</feature>
<gene>
    <name evidence="4" type="ORF">HNR20_000440</name>
</gene>
<keyword evidence="5" id="KW-1185">Reference proteome</keyword>
<evidence type="ECO:0000256" key="1">
    <source>
        <dbReference type="SAM" id="MobiDB-lite"/>
    </source>
</evidence>
<name>A0A840VH09_9ACTN</name>
<feature type="signal peptide" evidence="2">
    <location>
        <begin position="1"/>
        <end position="28"/>
    </location>
</feature>
<proteinExistence type="predicted"/>
<evidence type="ECO:0000313" key="5">
    <source>
        <dbReference type="Proteomes" id="UP000586947"/>
    </source>
</evidence>
<comment type="caution">
    <text evidence="4">The sequence shown here is derived from an EMBL/GenBank/DDBJ whole genome shotgun (WGS) entry which is preliminary data.</text>
</comment>
<dbReference type="Pfam" id="PF03413">
    <property type="entry name" value="PepSY"/>
    <property type="match status" value="1"/>
</dbReference>
<accession>A0A840VH09</accession>
<organism evidence="4 5">
    <name type="scientific">Micromonospora parathelypteridis</name>
    <dbReference type="NCBI Taxonomy" id="1839617"/>
    <lineage>
        <taxon>Bacteria</taxon>
        <taxon>Bacillati</taxon>
        <taxon>Actinomycetota</taxon>
        <taxon>Actinomycetes</taxon>
        <taxon>Micromonosporales</taxon>
        <taxon>Micromonosporaceae</taxon>
        <taxon>Micromonospora</taxon>
    </lineage>
</organism>
<dbReference type="InterPro" id="IPR025711">
    <property type="entry name" value="PepSY"/>
</dbReference>
<feature type="compositionally biased region" description="Basic and acidic residues" evidence="1">
    <location>
        <begin position="135"/>
        <end position="146"/>
    </location>
</feature>
<dbReference type="EMBL" id="JACHDP010000001">
    <property type="protein sequence ID" value="MBB5475935.1"/>
    <property type="molecule type" value="Genomic_DNA"/>
</dbReference>
<sequence>MKRTNLLLATVGGSAVLAVAGVALGVNAANDTRVGGTALAAVTADPTATDASTATATPGASGTPSSSTPSSGTPSSGTPSAGTPSAGTAPAGSAVDEKRAGEIALAKTGGGRIVEVEAEQEHGRPVWSIEIVAGDTEHEVDVDRDNGSVIKAEQEPVDDDGDDDNDDDDKDDQSDDDDDDRSSDDD</sequence>
<dbReference type="Proteomes" id="UP000586947">
    <property type="component" value="Unassembled WGS sequence"/>
</dbReference>
<feature type="compositionally biased region" description="Low complexity" evidence="1">
    <location>
        <begin position="44"/>
        <end position="94"/>
    </location>
</feature>
<reference evidence="4 5" key="1">
    <citation type="submission" date="2020-08" db="EMBL/GenBank/DDBJ databases">
        <title>Sequencing the genomes of 1000 actinobacteria strains.</title>
        <authorList>
            <person name="Klenk H.-P."/>
        </authorList>
    </citation>
    <scope>NUCLEOTIDE SEQUENCE [LARGE SCALE GENOMIC DNA]</scope>
    <source>
        <strain evidence="4 5">DSM 103125</strain>
    </source>
</reference>
<dbReference type="AlphaFoldDB" id="A0A840VH09"/>
<feature type="domain" description="PepSY" evidence="3">
    <location>
        <begin position="97"/>
        <end position="153"/>
    </location>
</feature>
<feature type="region of interest" description="Disordered" evidence="1">
    <location>
        <begin position="131"/>
        <end position="186"/>
    </location>
</feature>
<feature type="region of interest" description="Disordered" evidence="1">
    <location>
        <begin position="44"/>
        <end position="111"/>
    </location>
</feature>
<evidence type="ECO:0000313" key="4">
    <source>
        <dbReference type="EMBL" id="MBB5475935.1"/>
    </source>
</evidence>
<feature type="chain" id="PRO_5032710461" description="PepSY domain-containing protein" evidence="2">
    <location>
        <begin position="29"/>
        <end position="186"/>
    </location>
</feature>
<protein>
    <recommendedName>
        <fullName evidence="3">PepSY domain-containing protein</fullName>
    </recommendedName>
</protein>
<dbReference type="Gene3D" id="3.10.450.40">
    <property type="match status" value="1"/>
</dbReference>
<dbReference type="RefSeq" id="WP_184175992.1">
    <property type="nucleotide sequence ID" value="NZ_BMNF01000008.1"/>
</dbReference>
<evidence type="ECO:0000259" key="3">
    <source>
        <dbReference type="Pfam" id="PF03413"/>
    </source>
</evidence>
<keyword evidence="2" id="KW-0732">Signal</keyword>
<evidence type="ECO:0000256" key="2">
    <source>
        <dbReference type="SAM" id="SignalP"/>
    </source>
</evidence>